<sequence length="152" mass="16064">MPPVRRSRGRGRGRGHGHSGASGQPSDANPTPKLVPQADASPAQLLAMMQALQNEIRNLRQGAPTVGVAPANVARTTNGPVAGVGAAPEMSVPISAISLMQWMGMKLDTFDGSGTPVEAADWLTYVEDKMEVFDMVYHDCVHFGTQLLKGEA</sequence>
<keyword evidence="3" id="KW-1185">Reference proteome</keyword>
<evidence type="ECO:0000256" key="1">
    <source>
        <dbReference type="SAM" id="MobiDB-lite"/>
    </source>
</evidence>
<organism evidence="2 3">
    <name type="scientific">Panicum virgatum</name>
    <name type="common">Blackwell switchgrass</name>
    <dbReference type="NCBI Taxonomy" id="38727"/>
    <lineage>
        <taxon>Eukaryota</taxon>
        <taxon>Viridiplantae</taxon>
        <taxon>Streptophyta</taxon>
        <taxon>Embryophyta</taxon>
        <taxon>Tracheophyta</taxon>
        <taxon>Spermatophyta</taxon>
        <taxon>Magnoliopsida</taxon>
        <taxon>Liliopsida</taxon>
        <taxon>Poales</taxon>
        <taxon>Poaceae</taxon>
        <taxon>PACMAD clade</taxon>
        <taxon>Panicoideae</taxon>
        <taxon>Panicodae</taxon>
        <taxon>Paniceae</taxon>
        <taxon>Panicinae</taxon>
        <taxon>Panicum</taxon>
        <taxon>Panicum sect. Hiantes</taxon>
    </lineage>
</organism>
<protein>
    <submittedName>
        <fullName evidence="2">Uncharacterized protein</fullName>
    </submittedName>
</protein>
<dbReference type="EMBL" id="CM029038">
    <property type="protein sequence ID" value="KAG2650496.1"/>
    <property type="molecule type" value="Genomic_DNA"/>
</dbReference>
<evidence type="ECO:0000313" key="2">
    <source>
        <dbReference type="EMBL" id="KAG2650496.1"/>
    </source>
</evidence>
<dbReference type="Proteomes" id="UP000823388">
    <property type="component" value="Chromosome 1N"/>
</dbReference>
<evidence type="ECO:0000313" key="3">
    <source>
        <dbReference type="Proteomes" id="UP000823388"/>
    </source>
</evidence>
<name>A0A8T0WXZ0_PANVG</name>
<accession>A0A8T0WXZ0</accession>
<feature type="compositionally biased region" description="Basic residues" evidence="1">
    <location>
        <begin position="1"/>
        <end position="17"/>
    </location>
</feature>
<feature type="region of interest" description="Disordered" evidence="1">
    <location>
        <begin position="1"/>
        <end position="36"/>
    </location>
</feature>
<comment type="caution">
    <text evidence="2">The sequence shown here is derived from an EMBL/GenBank/DDBJ whole genome shotgun (WGS) entry which is preliminary data.</text>
</comment>
<gene>
    <name evidence="2" type="ORF">PVAP13_1NG152500</name>
</gene>
<reference evidence="2" key="1">
    <citation type="submission" date="2020-05" db="EMBL/GenBank/DDBJ databases">
        <title>WGS assembly of Panicum virgatum.</title>
        <authorList>
            <person name="Lovell J.T."/>
            <person name="Jenkins J."/>
            <person name="Shu S."/>
            <person name="Juenger T.E."/>
            <person name="Schmutz J."/>
        </authorList>
    </citation>
    <scope>NUCLEOTIDE SEQUENCE</scope>
    <source>
        <strain evidence="2">AP13</strain>
    </source>
</reference>
<dbReference type="AlphaFoldDB" id="A0A8T0WXZ0"/>
<proteinExistence type="predicted"/>